<dbReference type="InterPro" id="IPR053892">
    <property type="entry name" value="MoaF-like"/>
</dbReference>
<evidence type="ECO:0000256" key="1">
    <source>
        <dbReference type="SAM" id="SignalP"/>
    </source>
</evidence>
<proteinExistence type="predicted"/>
<dbReference type="KEGG" id="cpra:CPter91_2589"/>
<keyword evidence="1" id="KW-0732">Signal</keyword>
<accession>A0A127Q4K1</accession>
<gene>
    <name evidence="3" type="ORF">CPter91_2589</name>
</gene>
<feature type="signal peptide" evidence="1">
    <location>
        <begin position="1"/>
        <end position="25"/>
    </location>
</feature>
<organism evidence="3 4">
    <name type="scientific">Collimonas pratensis</name>
    <dbReference type="NCBI Taxonomy" id="279113"/>
    <lineage>
        <taxon>Bacteria</taxon>
        <taxon>Pseudomonadati</taxon>
        <taxon>Pseudomonadota</taxon>
        <taxon>Betaproteobacteria</taxon>
        <taxon>Burkholderiales</taxon>
        <taxon>Oxalobacteraceae</taxon>
        <taxon>Collimonas</taxon>
    </lineage>
</organism>
<name>A0A127Q4K1_9BURK</name>
<dbReference type="PATRIC" id="fig|279113.9.peg.2555"/>
<evidence type="ECO:0000313" key="4">
    <source>
        <dbReference type="Proteomes" id="UP000074561"/>
    </source>
</evidence>
<dbReference type="Proteomes" id="UP000074561">
    <property type="component" value="Chromosome"/>
</dbReference>
<evidence type="ECO:0000259" key="2">
    <source>
        <dbReference type="Pfam" id="PF22036"/>
    </source>
</evidence>
<protein>
    <submittedName>
        <fullName evidence="3">Exported metallo-beta-lactamase superfamily domain protein</fullName>
    </submittedName>
</protein>
<dbReference type="STRING" id="279113.CPter91_2589"/>
<dbReference type="AlphaFoldDB" id="A0A127Q4K1"/>
<dbReference type="EMBL" id="CP013234">
    <property type="protein sequence ID" value="AMP04941.1"/>
    <property type="molecule type" value="Genomic_DNA"/>
</dbReference>
<dbReference type="Pfam" id="PF22036">
    <property type="entry name" value="MoaF_like"/>
    <property type="match status" value="1"/>
</dbReference>
<dbReference type="OrthoDB" id="8780074at2"/>
<feature type="chain" id="PRO_5007277519" evidence="1">
    <location>
        <begin position="26"/>
        <end position="152"/>
    </location>
</feature>
<evidence type="ECO:0000313" key="3">
    <source>
        <dbReference type="EMBL" id="AMP04941.1"/>
    </source>
</evidence>
<dbReference type="Gene3D" id="2.40.128.20">
    <property type="match status" value="1"/>
</dbReference>
<feature type="domain" description="MoaF-like" evidence="2">
    <location>
        <begin position="52"/>
        <end position="146"/>
    </location>
</feature>
<dbReference type="RefSeq" id="WP_061940470.1">
    <property type="nucleotide sequence ID" value="NZ_CP013234.1"/>
</dbReference>
<dbReference type="InterPro" id="IPR012674">
    <property type="entry name" value="Calycin"/>
</dbReference>
<sequence>MLLKSYVKIVFFVTLQLGLAMQASAKEADQPTAQASVSDSAVGPSAADFPAAGKAVEVVFGDAIIDLNFKDLTTLSIYCRSGIFKGITEVVQYTAVKIRPQVYMVYWHEPDSKLNVVHMEDFEHGTVYTNVSYPDGKFVHFKGTIKIVGDAK</sequence>
<reference evidence="3 4" key="1">
    <citation type="submission" date="2015-11" db="EMBL/GenBank/DDBJ databases">
        <title>Exploring the genomic traits of fungus-feeding bacterial genus Collimonas.</title>
        <authorList>
            <person name="Song C."/>
            <person name="Schmidt R."/>
            <person name="de Jager V."/>
            <person name="Krzyzanowska D."/>
            <person name="Jongedijk E."/>
            <person name="Cankar K."/>
            <person name="Beekwilder J."/>
            <person name="van Veen A."/>
            <person name="de Boer W."/>
            <person name="van Veen J.A."/>
            <person name="Garbeva P."/>
        </authorList>
    </citation>
    <scope>NUCLEOTIDE SEQUENCE [LARGE SCALE GENOMIC DNA]</scope>
    <source>
        <strain evidence="3 4">Ter91</strain>
    </source>
</reference>